<reference evidence="1" key="1">
    <citation type="submission" date="2016-10" db="EMBL/GenBank/DDBJ databases">
        <title>Sequence of Gallionella enrichment culture.</title>
        <authorList>
            <person name="Poehlein A."/>
            <person name="Muehling M."/>
            <person name="Daniel R."/>
        </authorList>
    </citation>
    <scope>NUCLEOTIDE SEQUENCE</scope>
</reference>
<dbReference type="InterPro" id="IPR010319">
    <property type="entry name" value="Transglutaminase-like_Cys_pept"/>
</dbReference>
<dbReference type="Gene3D" id="3.10.620.30">
    <property type="match status" value="1"/>
</dbReference>
<comment type="caution">
    <text evidence="1">The sequence shown here is derived from an EMBL/GenBank/DDBJ whole genome shotgun (WGS) entry which is preliminary data.</text>
</comment>
<proteinExistence type="predicted"/>
<dbReference type="InterPro" id="IPR006311">
    <property type="entry name" value="TAT_signal"/>
</dbReference>
<dbReference type="PANTHER" id="PTHR39327">
    <property type="match status" value="1"/>
</dbReference>
<protein>
    <submittedName>
        <fullName evidence="1">Uncharacterized protein</fullName>
    </submittedName>
</protein>
<name>A0A1J5RPD5_9ZZZZ</name>
<organism evidence="1">
    <name type="scientific">mine drainage metagenome</name>
    <dbReference type="NCBI Taxonomy" id="410659"/>
    <lineage>
        <taxon>unclassified sequences</taxon>
        <taxon>metagenomes</taxon>
        <taxon>ecological metagenomes</taxon>
    </lineage>
</organism>
<evidence type="ECO:0000313" key="1">
    <source>
        <dbReference type="EMBL" id="OIQ89965.1"/>
    </source>
</evidence>
<dbReference type="PROSITE" id="PS51318">
    <property type="entry name" value="TAT"/>
    <property type="match status" value="1"/>
</dbReference>
<dbReference type="PANTHER" id="PTHR39327:SF1">
    <property type="entry name" value="BLR5470 PROTEIN"/>
    <property type="match status" value="1"/>
</dbReference>
<dbReference type="EMBL" id="MLJW01000310">
    <property type="protein sequence ID" value="OIQ89965.1"/>
    <property type="molecule type" value="Genomic_DNA"/>
</dbReference>
<dbReference type="AlphaFoldDB" id="A0A1J5RPD5"/>
<gene>
    <name evidence="1" type="ORF">GALL_281580</name>
</gene>
<accession>A0A1J5RPD5</accession>
<sequence length="265" mass="28585">MRTRRSLFIALAAALLTAAAATASVSVRFTPGLFAYVHKHWGSDGVDRVKSWREFLLKHGAVLTPATPARAASAAASAAHRAANPAASAAGGRPAAPAAAKAPPRPVPDAAAIMSLLRATNAFWNDIPYQEDDATWGDANYMPSPVETLGVDNADCKAYAIAKYFTLKDLGVPVDRMRLTYVTVTGVDEPHMVLAYYPTPDADPYILDNLQPGIDRASERTDLVPVYSFNDDDLWAVGVSGPVGTSSQIRVWRDLQQRMARENQY</sequence>
<dbReference type="Pfam" id="PF06035">
    <property type="entry name" value="Peptidase_C93"/>
    <property type="match status" value="1"/>
</dbReference>